<evidence type="ECO:0000313" key="2">
    <source>
        <dbReference type="EMBL" id="KAK8141989.1"/>
    </source>
</evidence>
<organism evidence="2 3">
    <name type="scientific">Beauveria asiatica</name>
    <dbReference type="NCBI Taxonomy" id="1069075"/>
    <lineage>
        <taxon>Eukaryota</taxon>
        <taxon>Fungi</taxon>
        <taxon>Dikarya</taxon>
        <taxon>Ascomycota</taxon>
        <taxon>Pezizomycotina</taxon>
        <taxon>Sordariomycetes</taxon>
        <taxon>Hypocreomycetidae</taxon>
        <taxon>Hypocreales</taxon>
        <taxon>Cordycipitaceae</taxon>
        <taxon>Beauveria</taxon>
    </lineage>
</organism>
<dbReference type="GO" id="GO:0005634">
    <property type="term" value="C:nucleus"/>
    <property type="evidence" value="ECO:0007669"/>
    <property type="project" value="TreeGrafter"/>
</dbReference>
<evidence type="ECO:0000313" key="3">
    <source>
        <dbReference type="Proteomes" id="UP001397290"/>
    </source>
</evidence>
<feature type="non-terminal residue" evidence="2">
    <location>
        <position position="1"/>
    </location>
</feature>
<keyword evidence="3" id="KW-1185">Reference proteome</keyword>
<feature type="coiled-coil region" evidence="1">
    <location>
        <begin position="253"/>
        <end position="300"/>
    </location>
</feature>
<dbReference type="EMBL" id="JAAHCF010000780">
    <property type="protein sequence ID" value="KAK8141989.1"/>
    <property type="molecule type" value="Genomic_DNA"/>
</dbReference>
<sequence>TWQAHRNRSNPVPFTAWTEHCCELLTQHAECPGDAVLAWLARLGCTVRDAWAAVRDAGAGSNNHSSSNSSALLFRGLEAQFREQQASLPPAVSNALPVRLQLLFTEFFLLGGFILGMPTANPLQPITSCSTDPFRPSPVRLTACVSYVAQFLDLIRSLPSSELACFANGDWGRLVLAVVVSMRVSFPLPHDTTARCECGCCPSPGLDSAWVRDQLDFAGFLRFMTEEAPTDLATAAKRADIVSASKVVLAVVKEKYERRLELLQQQQQQQQQQEQQQQQQEQQRQEQQQHKQQQQQQQQQQQVLLPRSRCPMMDGSLEEYFPLWDGSNQQSASAPPLSSVDGMVHDTDAFIDGMAHGTDESWDTWAEEMLDWVDPSQFMQ</sequence>
<dbReference type="PANTHER" id="PTHR14312:SF1">
    <property type="entry name" value="BASIC-LEUCINE ZIPPER TRANSCRIPTION FACTOR A"/>
    <property type="match status" value="1"/>
</dbReference>
<evidence type="ECO:0000256" key="1">
    <source>
        <dbReference type="SAM" id="Coils"/>
    </source>
</evidence>
<proteinExistence type="predicted"/>
<dbReference type="GO" id="GO:0010468">
    <property type="term" value="P:regulation of gene expression"/>
    <property type="evidence" value="ECO:0007669"/>
    <property type="project" value="TreeGrafter"/>
</dbReference>
<dbReference type="GO" id="GO:0043565">
    <property type="term" value="F:sequence-specific DNA binding"/>
    <property type="evidence" value="ECO:0007669"/>
    <property type="project" value="TreeGrafter"/>
</dbReference>
<accession>A0AAW0RII2</accession>
<dbReference type="AlphaFoldDB" id="A0AAW0RII2"/>
<dbReference type="Proteomes" id="UP001397290">
    <property type="component" value="Unassembled WGS sequence"/>
</dbReference>
<comment type="caution">
    <text evidence="2">The sequence shown here is derived from an EMBL/GenBank/DDBJ whole genome shotgun (WGS) entry which is preliminary data.</text>
</comment>
<name>A0AAW0RII2_9HYPO</name>
<dbReference type="PANTHER" id="PTHR14312">
    <property type="entry name" value="CREB/ATF BZIP TRANSCRIPTION FACTOR"/>
    <property type="match status" value="1"/>
</dbReference>
<protein>
    <submittedName>
        <fullName evidence="2">Uncharacterized protein</fullName>
    </submittedName>
</protein>
<gene>
    <name evidence="2" type="ORF">G3M48_009526</name>
</gene>
<reference evidence="2 3" key="1">
    <citation type="submission" date="2020-02" db="EMBL/GenBank/DDBJ databases">
        <title>Comparative genomics of the hypocrealean fungal genus Beauvera.</title>
        <authorList>
            <person name="Showalter D.N."/>
            <person name="Bushley K.E."/>
            <person name="Rehner S.A."/>
        </authorList>
    </citation>
    <scope>NUCLEOTIDE SEQUENCE [LARGE SCALE GENOMIC DNA]</scope>
    <source>
        <strain evidence="2 3">ARSEF4384</strain>
    </source>
</reference>
<keyword evidence="1" id="KW-0175">Coiled coil</keyword>